<name>A0ABN9X4D3_9DINO</name>
<keyword evidence="2" id="KW-1185">Reference proteome</keyword>
<organism evidence="1 2">
    <name type="scientific">Prorocentrum cordatum</name>
    <dbReference type="NCBI Taxonomy" id="2364126"/>
    <lineage>
        <taxon>Eukaryota</taxon>
        <taxon>Sar</taxon>
        <taxon>Alveolata</taxon>
        <taxon>Dinophyceae</taxon>
        <taxon>Prorocentrales</taxon>
        <taxon>Prorocentraceae</taxon>
        <taxon>Prorocentrum</taxon>
    </lineage>
</organism>
<gene>
    <name evidence="1" type="ORF">PCOR1329_LOCUS73290</name>
</gene>
<evidence type="ECO:0000313" key="2">
    <source>
        <dbReference type="Proteomes" id="UP001189429"/>
    </source>
</evidence>
<protein>
    <submittedName>
        <fullName evidence="1">Uncharacterized protein</fullName>
    </submittedName>
</protein>
<evidence type="ECO:0000313" key="1">
    <source>
        <dbReference type="EMBL" id="CAK0894192.1"/>
    </source>
</evidence>
<comment type="caution">
    <text evidence="1">The sequence shown here is derived from an EMBL/GenBank/DDBJ whole genome shotgun (WGS) entry which is preliminary data.</text>
</comment>
<dbReference type="Proteomes" id="UP001189429">
    <property type="component" value="Unassembled WGS sequence"/>
</dbReference>
<dbReference type="EMBL" id="CAUYUJ010019858">
    <property type="protein sequence ID" value="CAK0894192.1"/>
    <property type="molecule type" value="Genomic_DNA"/>
</dbReference>
<sequence length="249" mass="26896">MDNKSPPHTSGRLDGRSPMRAILPLDVRLEGAVARLPGIVVSSRACPSTGGILKNGPTIVWGPFCEYVWASFEHGLTIFYFASTFPLYRRTGPTESQCHAAEAGQTARAPSFGTLGSSAQLLGTEHLSVPPESMVFAFVDRQHCTLGWSAQLLGTEYISMPPESMVFAFVDRQHCTLGWSAQLLGTEYISMPPEYMVFAFVDRQYGGAPSTSPPAAVVESVFVPADVVTARCGRPARERPMGQAVAKIL</sequence>
<reference evidence="1" key="1">
    <citation type="submission" date="2023-10" db="EMBL/GenBank/DDBJ databases">
        <authorList>
            <person name="Chen Y."/>
            <person name="Shah S."/>
            <person name="Dougan E. K."/>
            <person name="Thang M."/>
            <person name="Chan C."/>
        </authorList>
    </citation>
    <scope>NUCLEOTIDE SEQUENCE [LARGE SCALE GENOMIC DNA]</scope>
</reference>
<proteinExistence type="predicted"/>
<accession>A0ABN9X4D3</accession>